<reference evidence="3 4" key="1">
    <citation type="submission" date="2014-04" db="EMBL/GenBank/DDBJ databases">
        <authorList>
            <consortium name="International Citrus Genome Consortium"/>
            <person name="Gmitter F."/>
            <person name="Chen C."/>
            <person name="Farmerie W."/>
            <person name="Harkins T."/>
            <person name="Desany B."/>
            <person name="Mohiuddin M."/>
            <person name="Kodira C."/>
            <person name="Borodovsky M."/>
            <person name="Lomsadze A."/>
            <person name="Burns P."/>
            <person name="Jenkins J."/>
            <person name="Prochnik S."/>
            <person name="Shu S."/>
            <person name="Chapman J."/>
            <person name="Pitluck S."/>
            <person name="Schmutz J."/>
            <person name="Rokhsar D."/>
        </authorList>
    </citation>
    <scope>NUCLEOTIDE SEQUENCE</scope>
</reference>
<dbReference type="STRING" id="2711.A0A067D383"/>
<feature type="domain" description="DUF4371" evidence="2">
    <location>
        <begin position="3"/>
        <end position="126"/>
    </location>
</feature>
<feature type="non-terminal residue" evidence="3">
    <location>
        <position position="1"/>
    </location>
</feature>
<name>A0A067D383_CITSI</name>
<keyword evidence="1" id="KW-1133">Transmembrane helix</keyword>
<keyword evidence="1" id="KW-0812">Transmembrane</keyword>
<dbReference type="EMBL" id="KK791402">
    <property type="protein sequence ID" value="KDO37238.1"/>
    <property type="molecule type" value="Genomic_DNA"/>
</dbReference>
<dbReference type="AlphaFoldDB" id="A0A067D383"/>
<protein>
    <recommendedName>
        <fullName evidence="2">DUF4371 domain-containing protein</fullName>
    </recommendedName>
</protein>
<dbReference type="PANTHER" id="PTHR11697">
    <property type="entry name" value="GENERAL TRANSCRIPTION FACTOR 2-RELATED ZINC FINGER PROTEIN"/>
    <property type="match status" value="1"/>
</dbReference>
<feature type="transmembrane region" description="Helical" evidence="1">
    <location>
        <begin position="227"/>
        <end position="248"/>
    </location>
</feature>
<dbReference type="Pfam" id="PF14291">
    <property type="entry name" value="DUF4371"/>
    <property type="match status" value="1"/>
</dbReference>
<evidence type="ECO:0000313" key="3">
    <source>
        <dbReference type="EMBL" id="KDO37238.1"/>
    </source>
</evidence>
<evidence type="ECO:0000256" key="1">
    <source>
        <dbReference type="SAM" id="Phobius"/>
    </source>
</evidence>
<keyword evidence="1" id="KW-0472">Membrane</keyword>
<dbReference type="InterPro" id="IPR025398">
    <property type="entry name" value="DUF4371"/>
</dbReference>
<gene>
    <name evidence="3" type="ORF">CISIN_1g048081mg</name>
</gene>
<dbReference type="PANTHER" id="PTHR11697:SF230">
    <property type="entry name" value="ZINC FINGER, MYM DOMAIN CONTAINING 1"/>
    <property type="match status" value="1"/>
</dbReference>
<dbReference type="Proteomes" id="UP000027120">
    <property type="component" value="Unassembled WGS sequence"/>
</dbReference>
<dbReference type="InterPro" id="IPR055298">
    <property type="entry name" value="AtLOH3-like"/>
</dbReference>
<sequence length="306" mass="35187">FLADHNEDIKKVTLKNTPGYNMLIALSIQKDIVRACSIKTTNAIIRDISDALFAILIDKSRDASMKEQMVVVLQYVDRNRFVIERFIGSKHVTSTITISLKEALDQLFSKHGLSISKLCGKDQDILNAIKLVEICKKNLQMMKDDGWDSLLCEISSFYLKHDIDVPDMNDVLCHGVDHDDFSPIELVVLKTQLQTYIMDMRSSTEIARLKEIDNLAKRMVERKIDKVYLLVYLLVTLALVLPVSTATIERTFLVMKLVKNELRNQMGDKWINDNLIVYVEKNVFNSIDIESIAQYFQNMKPHREQS</sequence>
<organism evidence="3 4">
    <name type="scientific">Citrus sinensis</name>
    <name type="common">Sweet orange</name>
    <name type="synonym">Citrus aurantium var. sinensis</name>
    <dbReference type="NCBI Taxonomy" id="2711"/>
    <lineage>
        <taxon>Eukaryota</taxon>
        <taxon>Viridiplantae</taxon>
        <taxon>Streptophyta</taxon>
        <taxon>Embryophyta</taxon>
        <taxon>Tracheophyta</taxon>
        <taxon>Spermatophyta</taxon>
        <taxon>Magnoliopsida</taxon>
        <taxon>eudicotyledons</taxon>
        <taxon>Gunneridae</taxon>
        <taxon>Pentapetalae</taxon>
        <taxon>rosids</taxon>
        <taxon>malvids</taxon>
        <taxon>Sapindales</taxon>
        <taxon>Rutaceae</taxon>
        <taxon>Aurantioideae</taxon>
        <taxon>Citrus</taxon>
    </lineage>
</organism>
<accession>A0A067D383</accession>
<evidence type="ECO:0000259" key="2">
    <source>
        <dbReference type="Pfam" id="PF14291"/>
    </source>
</evidence>
<evidence type="ECO:0000313" key="4">
    <source>
        <dbReference type="Proteomes" id="UP000027120"/>
    </source>
</evidence>
<keyword evidence="4" id="KW-1185">Reference proteome</keyword>
<proteinExistence type="predicted"/>